<gene>
    <name evidence="2" type="ORF">K469DRAFT_681922</name>
</gene>
<evidence type="ECO:0000256" key="1">
    <source>
        <dbReference type="SAM" id="SignalP"/>
    </source>
</evidence>
<accession>A0A6A6EVR4</accession>
<dbReference type="Proteomes" id="UP000800200">
    <property type="component" value="Unassembled WGS sequence"/>
</dbReference>
<evidence type="ECO:0000313" key="3">
    <source>
        <dbReference type="Proteomes" id="UP000800200"/>
    </source>
</evidence>
<proteinExistence type="predicted"/>
<feature type="signal peptide" evidence="1">
    <location>
        <begin position="1"/>
        <end position="21"/>
    </location>
</feature>
<evidence type="ECO:0000313" key="2">
    <source>
        <dbReference type="EMBL" id="KAF2195644.1"/>
    </source>
</evidence>
<name>A0A6A6EVR4_9PEZI</name>
<dbReference type="EMBL" id="ML994610">
    <property type="protein sequence ID" value="KAF2195644.1"/>
    <property type="molecule type" value="Genomic_DNA"/>
</dbReference>
<dbReference type="AlphaFoldDB" id="A0A6A6EVR4"/>
<keyword evidence="1" id="KW-0732">Signal</keyword>
<feature type="chain" id="PRO_5025637089" evidence="1">
    <location>
        <begin position="22"/>
        <end position="180"/>
    </location>
</feature>
<reference evidence="2" key="1">
    <citation type="journal article" date="2020" name="Stud. Mycol.">
        <title>101 Dothideomycetes genomes: a test case for predicting lifestyles and emergence of pathogens.</title>
        <authorList>
            <person name="Haridas S."/>
            <person name="Albert R."/>
            <person name="Binder M."/>
            <person name="Bloem J."/>
            <person name="Labutti K."/>
            <person name="Salamov A."/>
            <person name="Andreopoulos B."/>
            <person name="Baker S."/>
            <person name="Barry K."/>
            <person name="Bills G."/>
            <person name="Bluhm B."/>
            <person name="Cannon C."/>
            <person name="Castanera R."/>
            <person name="Culley D."/>
            <person name="Daum C."/>
            <person name="Ezra D."/>
            <person name="Gonzalez J."/>
            <person name="Henrissat B."/>
            <person name="Kuo A."/>
            <person name="Liang C."/>
            <person name="Lipzen A."/>
            <person name="Lutzoni F."/>
            <person name="Magnuson J."/>
            <person name="Mondo S."/>
            <person name="Nolan M."/>
            <person name="Ohm R."/>
            <person name="Pangilinan J."/>
            <person name="Park H.-J."/>
            <person name="Ramirez L."/>
            <person name="Alfaro M."/>
            <person name="Sun H."/>
            <person name="Tritt A."/>
            <person name="Yoshinaga Y."/>
            <person name="Zwiers L.-H."/>
            <person name="Turgeon B."/>
            <person name="Goodwin S."/>
            <person name="Spatafora J."/>
            <person name="Crous P."/>
            <person name="Grigoriev I."/>
        </authorList>
    </citation>
    <scope>NUCLEOTIDE SEQUENCE</scope>
    <source>
        <strain evidence="2">CBS 207.26</strain>
    </source>
</reference>
<organism evidence="2 3">
    <name type="scientific">Zopfia rhizophila CBS 207.26</name>
    <dbReference type="NCBI Taxonomy" id="1314779"/>
    <lineage>
        <taxon>Eukaryota</taxon>
        <taxon>Fungi</taxon>
        <taxon>Dikarya</taxon>
        <taxon>Ascomycota</taxon>
        <taxon>Pezizomycotina</taxon>
        <taxon>Dothideomycetes</taxon>
        <taxon>Dothideomycetes incertae sedis</taxon>
        <taxon>Zopfiaceae</taxon>
        <taxon>Zopfia</taxon>
    </lineage>
</organism>
<protein>
    <submittedName>
        <fullName evidence="2">Uncharacterized protein</fullName>
    </submittedName>
</protein>
<keyword evidence="3" id="KW-1185">Reference proteome</keyword>
<sequence length="180" mass="19818">MPLVMHFFAAFFFFAHSSTFGSPVDKGETDASLDLASRSAWTLEAAPVLRAENFLPKTDAKCGDTIFNNDADRYRIWAHSLPLDETGAGALALAFIRAKGHDHWVQNLFATIFLDKSATTFDCTNMQAQCGPVPDCSEFEEKGYTSGFYLSQSPTNIHAWLSKLKDEALAATVKEILAID</sequence>